<keyword evidence="3" id="KW-1185">Reference proteome</keyword>
<reference evidence="2" key="1">
    <citation type="journal article" date="2023" name="BMC Genomics">
        <title>Chromosome-level genome assemblies of Cutaneotrichosporon spp. (Trichosporonales, Basidiomycota) reveal imbalanced evolution between nucleotide sequences and chromosome synteny.</title>
        <authorList>
            <person name="Kobayashi Y."/>
            <person name="Kayamori A."/>
            <person name="Aoki K."/>
            <person name="Shiwa Y."/>
            <person name="Matsutani M."/>
            <person name="Fujita N."/>
            <person name="Sugita T."/>
            <person name="Iwasaki W."/>
            <person name="Tanaka N."/>
            <person name="Takashima M."/>
        </authorList>
    </citation>
    <scope>NUCLEOTIDE SEQUENCE</scope>
    <source>
        <strain evidence="2">HIS019</strain>
    </source>
</reference>
<sequence>MNRKYDTYVPSALPSASLGRRRPPIGERTFEHEDGDDLDKAYNDWNIRIDKEIKAVVEGLGDLARLADIGTPPGAHTLTAMHLKLKTASLIRASQQLRDTAHELSLALALGDDVGAAVRRDEEVGALRAEVERLREEIANEVGERADKGGLGEGESAAPALGEQSKKEDSAAMVVDDDDNDEFEEV</sequence>
<organism evidence="2 3">
    <name type="scientific">Cutaneotrichosporon cavernicola</name>
    <dbReference type="NCBI Taxonomy" id="279322"/>
    <lineage>
        <taxon>Eukaryota</taxon>
        <taxon>Fungi</taxon>
        <taxon>Dikarya</taxon>
        <taxon>Basidiomycota</taxon>
        <taxon>Agaricomycotina</taxon>
        <taxon>Tremellomycetes</taxon>
        <taxon>Trichosporonales</taxon>
        <taxon>Trichosporonaceae</taxon>
        <taxon>Cutaneotrichosporon</taxon>
    </lineage>
</organism>
<evidence type="ECO:0000313" key="2">
    <source>
        <dbReference type="EMBL" id="BEI94859.1"/>
    </source>
</evidence>
<dbReference type="KEGG" id="ccac:CcaHIS019_0704400"/>
<feature type="region of interest" description="Disordered" evidence="1">
    <location>
        <begin position="140"/>
        <end position="186"/>
    </location>
</feature>
<feature type="region of interest" description="Disordered" evidence="1">
    <location>
        <begin position="1"/>
        <end position="33"/>
    </location>
</feature>
<feature type="compositionally biased region" description="Basic and acidic residues" evidence="1">
    <location>
        <begin position="24"/>
        <end position="33"/>
    </location>
</feature>
<evidence type="ECO:0000256" key="1">
    <source>
        <dbReference type="SAM" id="MobiDB-lite"/>
    </source>
</evidence>
<dbReference type="AlphaFoldDB" id="A0AA48QYN1"/>
<dbReference type="EMBL" id="AP028219">
    <property type="protein sequence ID" value="BEI94859.1"/>
    <property type="molecule type" value="Genomic_DNA"/>
</dbReference>
<gene>
    <name evidence="2" type="ORF">CcaverHIS019_0704400</name>
</gene>
<feature type="compositionally biased region" description="Acidic residues" evidence="1">
    <location>
        <begin position="175"/>
        <end position="186"/>
    </location>
</feature>
<evidence type="ECO:0000313" key="3">
    <source>
        <dbReference type="Proteomes" id="UP001233271"/>
    </source>
</evidence>
<protein>
    <submittedName>
        <fullName evidence="2">Uncharacterized protein</fullName>
    </submittedName>
</protein>
<dbReference type="GeneID" id="85498729"/>
<feature type="compositionally biased region" description="Basic and acidic residues" evidence="1">
    <location>
        <begin position="140"/>
        <end position="150"/>
    </location>
</feature>
<accession>A0AA48QYN1</accession>
<proteinExistence type="predicted"/>
<name>A0AA48QYN1_9TREE</name>
<dbReference type="RefSeq" id="XP_060460124.1">
    <property type="nucleotide sequence ID" value="XM_060603873.1"/>
</dbReference>
<dbReference type="Proteomes" id="UP001233271">
    <property type="component" value="Chromosome 7b"/>
</dbReference>